<dbReference type="Proteomes" id="UP000028868">
    <property type="component" value="Unassembled WGS sequence"/>
</dbReference>
<sequence length="82" mass="9563">MTALHDFQLVLLNWLYSLKNHLEVKYQDVIENKWIIWVIILIAVIGGIGYAYYCTSKGYSFSGQVKWNWPKVWNIGIGCKPN</sequence>
<reference evidence="2 3" key="2">
    <citation type="submission" date="2014-05" db="EMBL/GenBank/DDBJ databases">
        <title>Draft genome sequence of Halobacillus karajensis HK-03.</title>
        <authorList>
            <person name="Khelaifia S."/>
            <person name="Croce O."/>
            <person name="Lagier J.C."/>
            <person name="Raoult D."/>
        </authorList>
    </citation>
    <scope>NUCLEOTIDE SEQUENCE [LARGE SCALE GENOMIC DNA]</scope>
    <source>
        <strain evidence="2 3">HD-03</strain>
    </source>
</reference>
<dbReference type="AlphaFoldDB" id="A0A024P4X6"/>
<keyword evidence="1" id="KW-0812">Transmembrane</keyword>
<dbReference type="RefSeq" id="WP_051744122.1">
    <property type="nucleotide sequence ID" value="NZ_CCDH010000003.1"/>
</dbReference>
<evidence type="ECO:0000313" key="3">
    <source>
        <dbReference type="Proteomes" id="UP000028868"/>
    </source>
</evidence>
<dbReference type="EMBL" id="CCDI010000002">
    <property type="protein sequence ID" value="CDQ23940.1"/>
    <property type="molecule type" value="Genomic_DNA"/>
</dbReference>
<reference evidence="3" key="1">
    <citation type="submission" date="2014-03" db="EMBL/GenBank/DDBJ databases">
        <authorList>
            <person name="Urmite Genomes U."/>
        </authorList>
    </citation>
    <scope>NUCLEOTIDE SEQUENCE [LARGE SCALE GENOMIC DNA]</scope>
    <source>
        <strain evidence="3">HD-03</strain>
    </source>
</reference>
<name>A0A024P4X6_9BACI</name>
<gene>
    <name evidence="2" type="ORF">BN983_02196</name>
</gene>
<keyword evidence="1" id="KW-1133">Transmembrane helix</keyword>
<evidence type="ECO:0000313" key="2">
    <source>
        <dbReference type="EMBL" id="CDQ23940.1"/>
    </source>
</evidence>
<proteinExistence type="predicted"/>
<dbReference type="OrthoDB" id="2226248at2"/>
<comment type="caution">
    <text evidence="2">The sequence shown here is derived from an EMBL/GenBank/DDBJ whole genome shotgun (WGS) entry which is preliminary data.</text>
</comment>
<organism evidence="2 3">
    <name type="scientific">Halobacillus karajensis</name>
    <dbReference type="NCBI Taxonomy" id="195088"/>
    <lineage>
        <taxon>Bacteria</taxon>
        <taxon>Bacillati</taxon>
        <taxon>Bacillota</taxon>
        <taxon>Bacilli</taxon>
        <taxon>Bacillales</taxon>
        <taxon>Bacillaceae</taxon>
        <taxon>Halobacillus</taxon>
    </lineage>
</organism>
<protein>
    <submittedName>
        <fullName evidence="2">Uncharacterized protein</fullName>
    </submittedName>
</protein>
<accession>A0A024P4X6</accession>
<evidence type="ECO:0000256" key="1">
    <source>
        <dbReference type="SAM" id="Phobius"/>
    </source>
</evidence>
<feature type="transmembrane region" description="Helical" evidence="1">
    <location>
        <begin position="34"/>
        <end position="53"/>
    </location>
</feature>
<keyword evidence="1" id="KW-0472">Membrane</keyword>
<keyword evidence="3" id="KW-1185">Reference proteome</keyword>